<proteinExistence type="predicted"/>
<comment type="caution">
    <text evidence="1">The sequence shown here is derived from an EMBL/GenBank/DDBJ whole genome shotgun (WGS) entry which is preliminary data.</text>
</comment>
<dbReference type="EMBL" id="JASPKY010000205">
    <property type="protein sequence ID" value="KAK9720988.1"/>
    <property type="molecule type" value="Genomic_DNA"/>
</dbReference>
<keyword evidence="2" id="KW-1185">Reference proteome</keyword>
<reference evidence="1 2" key="1">
    <citation type="journal article" date="2024" name="BMC Genomics">
        <title>De novo assembly and annotation of Popillia japonica's genome with initial clues to its potential as an invasive pest.</title>
        <authorList>
            <person name="Cucini C."/>
            <person name="Boschi S."/>
            <person name="Funari R."/>
            <person name="Cardaioli E."/>
            <person name="Iannotti N."/>
            <person name="Marturano G."/>
            <person name="Paoli F."/>
            <person name="Bruttini M."/>
            <person name="Carapelli A."/>
            <person name="Frati F."/>
            <person name="Nardi F."/>
        </authorList>
    </citation>
    <scope>NUCLEOTIDE SEQUENCE [LARGE SCALE GENOMIC DNA]</scope>
    <source>
        <strain evidence="1">DMR45628</strain>
    </source>
</reference>
<dbReference type="AlphaFoldDB" id="A0AAW1KN20"/>
<evidence type="ECO:0000313" key="2">
    <source>
        <dbReference type="Proteomes" id="UP001458880"/>
    </source>
</evidence>
<protein>
    <submittedName>
        <fullName evidence="1">Uncharacterized protein</fullName>
    </submittedName>
</protein>
<name>A0AAW1KN20_POPJA</name>
<gene>
    <name evidence="1" type="ORF">QE152_g21777</name>
</gene>
<dbReference type="Proteomes" id="UP001458880">
    <property type="component" value="Unassembled WGS sequence"/>
</dbReference>
<organism evidence="1 2">
    <name type="scientific">Popillia japonica</name>
    <name type="common">Japanese beetle</name>
    <dbReference type="NCBI Taxonomy" id="7064"/>
    <lineage>
        <taxon>Eukaryota</taxon>
        <taxon>Metazoa</taxon>
        <taxon>Ecdysozoa</taxon>
        <taxon>Arthropoda</taxon>
        <taxon>Hexapoda</taxon>
        <taxon>Insecta</taxon>
        <taxon>Pterygota</taxon>
        <taxon>Neoptera</taxon>
        <taxon>Endopterygota</taxon>
        <taxon>Coleoptera</taxon>
        <taxon>Polyphaga</taxon>
        <taxon>Scarabaeiformia</taxon>
        <taxon>Scarabaeidae</taxon>
        <taxon>Rutelinae</taxon>
        <taxon>Popillia</taxon>
    </lineage>
</organism>
<evidence type="ECO:0000313" key="1">
    <source>
        <dbReference type="EMBL" id="KAK9720988.1"/>
    </source>
</evidence>
<sequence>MEVLKEIPTGHNGRPMEVANRQVEEAVLNEIDENPTTIRFNVSSFSSGNDQFLIWFSGQQIVLQLLIKRLNFVLLKVCKV</sequence>
<accession>A0AAW1KN20</accession>